<evidence type="ECO:0000313" key="2">
    <source>
        <dbReference type="EMBL" id="TKC98576.1"/>
    </source>
</evidence>
<dbReference type="OrthoDB" id="5516970at2"/>
<feature type="compositionally biased region" description="Basic and acidic residues" evidence="1">
    <location>
        <begin position="76"/>
        <end position="95"/>
    </location>
</feature>
<organism evidence="2 3">
    <name type="scientific">Polyangium fumosum</name>
    <dbReference type="NCBI Taxonomy" id="889272"/>
    <lineage>
        <taxon>Bacteria</taxon>
        <taxon>Pseudomonadati</taxon>
        <taxon>Myxococcota</taxon>
        <taxon>Polyangia</taxon>
        <taxon>Polyangiales</taxon>
        <taxon>Polyangiaceae</taxon>
        <taxon>Polyangium</taxon>
    </lineage>
</organism>
<dbReference type="Proteomes" id="UP000309215">
    <property type="component" value="Unassembled WGS sequence"/>
</dbReference>
<gene>
    <name evidence="2" type="ORF">E8A74_40620</name>
</gene>
<evidence type="ECO:0000256" key="1">
    <source>
        <dbReference type="SAM" id="MobiDB-lite"/>
    </source>
</evidence>
<reference evidence="2 3" key="1">
    <citation type="submission" date="2019-04" db="EMBL/GenBank/DDBJ databases">
        <authorList>
            <person name="Li Y."/>
            <person name="Wang J."/>
        </authorList>
    </citation>
    <scope>NUCLEOTIDE SEQUENCE [LARGE SCALE GENOMIC DNA]</scope>
    <source>
        <strain evidence="2 3">DSM 14668</strain>
    </source>
</reference>
<protein>
    <submittedName>
        <fullName evidence="2">Uncharacterized protein</fullName>
    </submittedName>
</protein>
<proteinExistence type="predicted"/>
<sequence length="95" mass="10664">MRVNGRTLRYSTLAERRMFLSLGITELRVPRSMNPYTVARRIARAAKNNTPDMELFKTLATQGKRAPDQAPGPSPDFDRPEPVLPEPHEPLHAAA</sequence>
<accession>A0A4U1IWN6</accession>
<name>A0A4U1IWN6_9BACT</name>
<comment type="caution">
    <text evidence="2">The sequence shown here is derived from an EMBL/GenBank/DDBJ whole genome shotgun (WGS) entry which is preliminary data.</text>
</comment>
<evidence type="ECO:0000313" key="3">
    <source>
        <dbReference type="Proteomes" id="UP000309215"/>
    </source>
</evidence>
<dbReference type="RefSeq" id="WP_136934506.1">
    <property type="nucleotide sequence ID" value="NZ_SSMQ01000066.1"/>
</dbReference>
<feature type="region of interest" description="Disordered" evidence="1">
    <location>
        <begin position="60"/>
        <end position="95"/>
    </location>
</feature>
<keyword evidence="3" id="KW-1185">Reference proteome</keyword>
<dbReference type="AlphaFoldDB" id="A0A4U1IWN6"/>
<dbReference type="EMBL" id="SSMQ01000066">
    <property type="protein sequence ID" value="TKC98576.1"/>
    <property type="molecule type" value="Genomic_DNA"/>
</dbReference>